<evidence type="ECO:0000313" key="2">
    <source>
        <dbReference type="EMBL" id="TQD98043.1"/>
    </source>
</evidence>
<gene>
    <name evidence="2" type="ORF">C1H46_016308</name>
</gene>
<dbReference type="EMBL" id="VIEB01000259">
    <property type="protein sequence ID" value="TQD98043.1"/>
    <property type="molecule type" value="Genomic_DNA"/>
</dbReference>
<keyword evidence="3" id="KW-1185">Reference proteome</keyword>
<feature type="region of interest" description="Disordered" evidence="1">
    <location>
        <begin position="1"/>
        <end position="29"/>
    </location>
</feature>
<accession>A0A540MH55</accession>
<evidence type="ECO:0000313" key="3">
    <source>
        <dbReference type="Proteomes" id="UP000315295"/>
    </source>
</evidence>
<name>A0A540MH55_MALBA</name>
<sequence length="76" mass="8338">MGASSNEAEEINDWELPNGEENKKIEEPQETTEVCARMDALGKLSSLIRNWEQNDVLTAVAVVGAVTTMAMAYSCF</sequence>
<organism evidence="2 3">
    <name type="scientific">Malus baccata</name>
    <name type="common">Siberian crab apple</name>
    <name type="synonym">Pyrus baccata</name>
    <dbReference type="NCBI Taxonomy" id="106549"/>
    <lineage>
        <taxon>Eukaryota</taxon>
        <taxon>Viridiplantae</taxon>
        <taxon>Streptophyta</taxon>
        <taxon>Embryophyta</taxon>
        <taxon>Tracheophyta</taxon>
        <taxon>Spermatophyta</taxon>
        <taxon>Magnoliopsida</taxon>
        <taxon>eudicotyledons</taxon>
        <taxon>Gunneridae</taxon>
        <taxon>Pentapetalae</taxon>
        <taxon>rosids</taxon>
        <taxon>fabids</taxon>
        <taxon>Rosales</taxon>
        <taxon>Rosaceae</taxon>
        <taxon>Amygdaloideae</taxon>
        <taxon>Maleae</taxon>
        <taxon>Malus</taxon>
    </lineage>
</organism>
<reference evidence="2 3" key="1">
    <citation type="journal article" date="2019" name="G3 (Bethesda)">
        <title>Sequencing of a Wild Apple (Malus baccata) Genome Unravels the Differences Between Cultivated and Wild Apple Species Regarding Disease Resistance and Cold Tolerance.</title>
        <authorList>
            <person name="Chen X."/>
        </authorList>
    </citation>
    <scope>NUCLEOTIDE SEQUENCE [LARGE SCALE GENOMIC DNA]</scope>
    <source>
        <strain evidence="3">cv. Shandingzi</strain>
        <tissue evidence="2">Leaves</tissue>
    </source>
</reference>
<protein>
    <submittedName>
        <fullName evidence="2">Uncharacterized protein</fullName>
    </submittedName>
</protein>
<proteinExistence type="predicted"/>
<dbReference type="Proteomes" id="UP000315295">
    <property type="component" value="Unassembled WGS sequence"/>
</dbReference>
<comment type="caution">
    <text evidence="2">The sequence shown here is derived from an EMBL/GenBank/DDBJ whole genome shotgun (WGS) entry which is preliminary data.</text>
</comment>
<dbReference type="AlphaFoldDB" id="A0A540MH55"/>
<dbReference type="STRING" id="106549.A0A540MH55"/>
<evidence type="ECO:0000256" key="1">
    <source>
        <dbReference type="SAM" id="MobiDB-lite"/>
    </source>
</evidence>